<dbReference type="FunFam" id="1.10.10.10:FF:000035">
    <property type="entry name" value="General transcription factor IIF subunit 2"/>
    <property type="match status" value="1"/>
</dbReference>
<dbReference type="PANTHER" id="PTHR10445">
    <property type="entry name" value="GENERAL TRANSCRIPTION FACTOR IIF SUBUNIT 2"/>
    <property type="match status" value="1"/>
</dbReference>
<dbReference type="InterPro" id="IPR036388">
    <property type="entry name" value="WH-like_DNA-bd_sf"/>
</dbReference>
<proteinExistence type="inferred from homology"/>
<dbReference type="Pfam" id="PF02270">
    <property type="entry name" value="TFIIF_beta"/>
    <property type="match status" value="1"/>
</dbReference>
<dbReference type="Proteomes" id="UP000437017">
    <property type="component" value="Unassembled WGS sequence"/>
</dbReference>
<evidence type="ECO:0000259" key="9">
    <source>
        <dbReference type="Pfam" id="PF02270"/>
    </source>
</evidence>
<protein>
    <recommendedName>
        <fullName evidence="3">General transcription factor IIF subunit 2</fullName>
    </recommendedName>
    <alternativeName>
        <fullName evidence="8">Transcription initiation factor IIF subunit beta</fullName>
    </alternativeName>
</protein>
<reference evidence="11 12" key="1">
    <citation type="journal article" date="2019" name="PLoS ONE">
        <title>Genomic analyses reveal an absence of contemporary introgressive admixture between fin whales and blue whales, despite known hybrids.</title>
        <authorList>
            <person name="Westbury M.V."/>
            <person name="Petersen B."/>
            <person name="Lorenzen E.D."/>
        </authorList>
    </citation>
    <scope>NUCLEOTIDE SEQUENCE [LARGE SCALE GENOMIC DNA]</scope>
    <source>
        <strain evidence="11">FinWhale-01</strain>
    </source>
</reference>
<dbReference type="GO" id="GO:0003677">
    <property type="term" value="F:DNA binding"/>
    <property type="evidence" value="ECO:0007669"/>
    <property type="project" value="UniProtKB-KW"/>
</dbReference>
<organism evidence="11 12">
    <name type="scientific">Balaenoptera physalus</name>
    <name type="common">Fin whale</name>
    <name type="synonym">Balaena physalus</name>
    <dbReference type="NCBI Taxonomy" id="9770"/>
    <lineage>
        <taxon>Eukaryota</taxon>
        <taxon>Metazoa</taxon>
        <taxon>Chordata</taxon>
        <taxon>Craniata</taxon>
        <taxon>Vertebrata</taxon>
        <taxon>Euteleostomi</taxon>
        <taxon>Mammalia</taxon>
        <taxon>Eutheria</taxon>
        <taxon>Laurasiatheria</taxon>
        <taxon>Artiodactyla</taxon>
        <taxon>Whippomorpha</taxon>
        <taxon>Cetacea</taxon>
        <taxon>Mysticeti</taxon>
        <taxon>Balaenopteridae</taxon>
        <taxon>Balaenoptera</taxon>
    </lineage>
</organism>
<dbReference type="InterPro" id="IPR011039">
    <property type="entry name" value="TFIIF_interaction"/>
</dbReference>
<dbReference type="InterPro" id="IPR003196">
    <property type="entry name" value="TFIIF_beta"/>
</dbReference>
<dbReference type="Pfam" id="PF17683">
    <property type="entry name" value="TFIIF_beta_N"/>
    <property type="match status" value="1"/>
</dbReference>
<dbReference type="OrthoDB" id="26094at2759"/>
<dbReference type="EMBL" id="SGJD01001042">
    <property type="protein sequence ID" value="KAB0402203.1"/>
    <property type="molecule type" value="Genomic_DNA"/>
</dbReference>
<dbReference type="SUPFAM" id="SSF50916">
    <property type="entry name" value="Rap30/74 interaction domains"/>
    <property type="match status" value="1"/>
</dbReference>
<dbReference type="AlphaFoldDB" id="A0A6A1Q4Y2"/>
<feature type="domain" description="TFIIF beta subunit N-terminal" evidence="10">
    <location>
        <begin position="23"/>
        <end position="106"/>
    </location>
</feature>
<comment type="similarity">
    <text evidence="2">Belongs to the TFIIF beta subunit family.</text>
</comment>
<keyword evidence="7" id="KW-0539">Nucleus</keyword>
<gene>
    <name evidence="11" type="ORF">E2I00_020026</name>
</gene>
<dbReference type="GO" id="GO:0005674">
    <property type="term" value="C:transcription factor TFIIF complex"/>
    <property type="evidence" value="ECO:0007669"/>
    <property type="project" value="InterPro"/>
</dbReference>
<accession>A0A6A1Q4Y2</accession>
<dbReference type="CDD" id="cd07980">
    <property type="entry name" value="TFIIF_beta"/>
    <property type="match status" value="1"/>
</dbReference>
<evidence type="ECO:0000256" key="3">
    <source>
        <dbReference type="ARBA" id="ARBA00020815"/>
    </source>
</evidence>
<evidence type="ECO:0000256" key="2">
    <source>
        <dbReference type="ARBA" id="ARBA00009543"/>
    </source>
</evidence>
<dbReference type="InterPro" id="IPR040450">
    <property type="entry name" value="TFIIF_beta_HTH"/>
</dbReference>
<name>A0A6A1Q4Y2_BALPH</name>
<keyword evidence="5" id="KW-0238">DNA-binding</keyword>
<evidence type="ECO:0000313" key="12">
    <source>
        <dbReference type="Proteomes" id="UP000437017"/>
    </source>
</evidence>
<evidence type="ECO:0000313" key="11">
    <source>
        <dbReference type="EMBL" id="KAB0402203.1"/>
    </source>
</evidence>
<evidence type="ECO:0000256" key="7">
    <source>
        <dbReference type="ARBA" id="ARBA00023242"/>
    </source>
</evidence>
<comment type="subcellular location">
    <subcellularLocation>
        <location evidence="1">Nucleus</location>
    </subcellularLocation>
</comment>
<sequence>MASRSSRPKPQSIPLSLEGIQQNQRVWLVKLPKYLSQQWSEASGSGEVGKLQIAKNQGKSEISFILNKELIDIRGTDGQPAPVVAPREHQLVLQGVRGQVLTALTERAPDQLSLEGTVVHRGECRPALSENYMRLKRRQIEESSKPARTVQKLEKVVTTNYKPVANHQYNIEYEKKKKENGKRVKADKDQVLTLLFAAFEKHQYYNIKDLVGITMQPVVYLKEILNEIGVRNVKGPHKNTWELKAEYRYYLAAAKKYIYRDRERKPASHLGIGPLFFLSKVSPDPSLAEERPQPQQLQNNFLLQTPVSASSFGRKPQVTGTIAHLLPPRPTQLLFQGDLTSCRQQ</sequence>
<dbReference type="InterPro" id="IPR040504">
    <property type="entry name" value="TFIIF_beta_N"/>
</dbReference>
<dbReference type="GO" id="GO:0006368">
    <property type="term" value="P:transcription elongation by RNA polymerase II"/>
    <property type="evidence" value="ECO:0007669"/>
    <property type="project" value="UniProtKB-ARBA"/>
</dbReference>
<keyword evidence="4" id="KW-0805">Transcription regulation</keyword>
<evidence type="ECO:0000256" key="1">
    <source>
        <dbReference type="ARBA" id="ARBA00004123"/>
    </source>
</evidence>
<evidence type="ECO:0000256" key="6">
    <source>
        <dbReference type="ARBA" id="ARBA00023163"/>
    </source>
</evidence>
<dbReference type="GO" id="GO:0006367">
    <property type="term" value="P:transcription initiation at RNA polymerase II promoter"/>
    <property type="evidence" value="ECO:0007669"/>
    <property type="project" value="InterPro"/>
</dbReference>
<dbReference type="PANTHER" id="PTHR10445:SF0">
    <property type="entry name" value="GENERAL TRANSCRIPTION FACTOR IIF SUBUNIT 2"/>
    <property type="match status" value="1"/>
</dbReference>
<dbReference type="InterPro" id="IPR036390">
    <property type="entry name" value="WH_DNA-bd_sf"/>
</dbReference>
<evidence type="ECO:0000256" key="4">
    <source>
        <dbReference type="ARBA" id="ARBA00023015"/>
    </source>
</evidence>
<evidence type="ECO:0000256" key="8">
    <source>
        <dbReference type="ARBA" id="ARBA00033388"/>
    </source>
</evidence>
<keyword evidence="6" id="KW-0804">Transcription</keyword>
<dbReference type="SUPFAM" id="SSF46785">
    <property type="entry name" value="Winged helix' DNA-binding domain"/>
    <property type="match status" value="1"/>
</dbReference>
<comment type="caution">
    <text evidence="11">The sequence shown here is derived from an EMBL/GenBank/DDBJ whole genome shotgun (WGS) entry which is preliminary data.</text>
</comment>
<evidence type="ECO:0000259" key="10">
    <source>
        <dbReference type="Pfam" id="PF17683"/>
    </source>
</evidence>
<evidence type="ECO:0000256" key="5">
    <source>
        <dbReference type="ARBA" id="ARBA00023125"/>
    </source>
</evidence>
<dbReference type="Gene3D" id="1.10.10.10">
    <property type="entry name" value="Winged helix-like DNA-binding domain superfamily/Winged helix DNA-binding domain"/>
    <property type="match status" value="1"/>
</dbReference>
<keyword evidence="12" id="KW-1185">Reference proteome</keyword>
<feature type="domain" description="TFIIF beta subunit HTH" evidence="9">
    <location>
        <begin position="185"/>
        <end position="248"/>
    </location>
</feature>